<dbReference type="NCBIfam" id="TIGR03915">
    <property type="entry name" value="SAM_7_link_chp"/>
    <property type="match status" value="1"/>
</dbReference>
<dbReference type="EMBL" id="JMIH01000014">
    <property type="protein sequence ID" value="KEO75161.1"/>
    <property type="molecule type" value="Genomic_DNA"/>
</dbReference>
<sequence length="254" mass="29729">MMTFLIYDGSFEGLLTAIYEVYALKLVDVRIITEKEESSQLFSTEMMITTNDDKANKVAKKITNILGSTGFRSLWKAMLSELPGTADIILSVVKYAISTGKNVIKDYGHPAVLALQETLKKLGREQHRMTAFVRFELAQDGVFYATIEPDFDVLPLISNHFRKRYADQKWLIFDLKRNYGIFYDLQRVITVEVHQTLPDNSPSLMRLDWDETEKEFQNLWKNYFKATNIVSRKNTKLHLQHVPRRYWKYLIEKQ</sequence>
<evidence type="ECO:0000313" key="3">
    <source>
        <dbReference type="Proteomes" id="UP000027821"/>
    </source>
</evidence>
<evidence type="ECO:0000313" key="2">
    <source>
        <dbReference type="EMBL" id="KEO75161.1"/>
    </source>
</evidence>
<keyword evidence="3" id="KW-1185">Reference proteome</keyword>
<dbReference type="AlphaFoldDB" id="A0A074KYW9"/>
<dbReference type="InterPro" id="IPR023875">
    <property type="entry name" value="DNA_repair_put"/>
</dbReference>
<feature type="domain" description="DUF4130" evidence="1">
    <location>
        <begin position="85"/>
        <end position="252"/>
    </location>
</feature>
<dbReference type="Proteomes" id="UP000027821">
    <property type="component" value="Unassembled WGS sequence"/>
</dbReference>
<protein>
    <submittedName>
        <fullName evidence="2">DNA metabolism protein</fullName>
    </submittedName>
</protein>
<reference evidence="2 3" key="1">
    <citation type="submission" date="2014-04" db="EMBL/GenBank/DDBJ databases">
        <title>Characterization and application of a salt tolerant electro-active bacterium.</title>
        <authorList>
            <person name="Yang L."/>
            <person name="Wei S."/>
            <person name="Tay Q.X.M."/>
        </authorList>
    </citation>
    <scope>NUCLEOTIDE SEQUENCE [LARGE SCALE GENOMIC DNA]</scope>
    <source>
        <strain evidence="2 3">LY1</strain>
    </source>
</reference>
<dbReference type="Pfam" id="PF13566">
    <property type="entry name" value="DUF4130"/>
    <property type="match status" value="1"/>
</dbReference>
<dbReference type="eggNOG" id="COG1573">
    <property type="taxonomic scope" value="Bacteria"/>
</dbReference>
<proteinExistence type="predicted"/>
<dbReference type="STRING" id="1048983.EL17_05695"/>
<gene>
    <name evidence="2" type="ORF">EL17_05695</name>
</gene>
<accession>A0A074KYW9</accession>
<evidence type="ECO:0000259" key="1">
    <source>
        <dbReference type="Pfam" id="PF13566"/>
    </source>
</evidence>
<name>A0A074KYW9_9BACT</name>
<comment type="caution">
    <text evidence="2">The sequence shown here is derived from an EMBL/GenBank/DDBJ whole genome shotgun (WGS) entry which is preliminary data.</text>
</comment>
<dbReference type="InterPro" id="IPR025404">
    <property type="entry name" value="DUF4130"/>
</dbReference>
<organism evidence="2 3">
    <name type="scientific">Anditalea andensis</name>
    <dbReference type="NCBI Taxonomy" id="1048983"/>
    <lineage>
        <taxon>Bacteria</taxon>
        <taxon>Pseudomonadati</taxon>
        <taxon>Bacteroidota</taxon>
        <taxon>Cytophagia</taxon>
        <taxon>Cytophagales</taxon>
        <taxon>Cytophagaceae</taxon>
        <taxon>Anditalea</taxon>
    </lineage>
</organism>